<dbReference type="InterPro" id="IPR013783">
    <property type="entry name" value="Ig-like_fold"/>
</dbReference>
<feature type="chain" id="PRO_5016836002" description="Secretion system C-terminal sorting domain-containing protein" evidence="1">
    <location>
        <begin position="30"/>
        <end position="606"/>
    </location>
</feature>
<dbReference type="EMBL" id="QMFY01000009">
    <property type="protein sequence ID" value="RAV99773.1"/>
    <property type="molecule type" value="Genomic_DNA"/>
</dbReference>
<keyword evidence="1" id="KW-0732">Signal</keyword>
<dbReference type="Proteomes" id="UP000251889">
    <property type="component" value="Unassembled WGS sequence"/>
</dbReference>
<evidence type="ECO:0000313" key="3">
    <source>
        <dbReference type="Proteomes" id="UP000251889"/>
    </source>
</evidence>
<name>A0A364XZ63_9BACT</name>
<evidence type="ECO:0000256" key="1">
    <source>
        <dbReference type="SAM" id="SignalP"/>
    </source>
</evidence>
<dbReference type="RefSeq" id="WP_112748120.1">
    <property type="nucleotide sequence ID" value="NZ_QMFY01000009.1"/>
</dbReference>
<protein>
    <recommendedName>
        <fullName evidence="4">Secretion system C-terminal sorting domain-containing protein</fullName>
    </recommendedName>
</protein>
<evidence type="ECO:0000313" key="2">
    <source>
        <dbReference type="EMBL" id="RAV99773.1"/>
    </source>
</evidence>
<dbReference type="Gene3D" id="2.60.40.10">
    <property type="entry name" value="Immunoglobulins"/>
    <property type="match status" value="1"/>
</dbReference>
<sequence>MKTAQMMKPAGLTLSIMIILMLSSLNLVAQTYTTNAAGPWATGATWGGTAPSDWQGYSAIINHNVTVPSSINGFNQIRINSGRSFTSGSAGTPQNLSMQNVTNFNVNNGNVTVYGDLTLNATTMTITTGSLTVTGTLTLTGDAVLTNNGTGLISVGAFNTSGSGGTLNINAGSLSVTNAMSINSSSNVTVAAGRAVTVGSLAISNNNDAVLDNSGNFTVTGSVSQGGTLNNLSGGTLQINGNLTGSGSGSSVTTNSGTINVSGNASMPSSSRMQINPGGTTSVNGNFTVGDNENLVVGTNVAPPAYADLIIRGNLNQTGSGDVRIRRNGRFAVFGNVTDSGGGDSRLTVESGGQAYVHGNISYTGGGSQITNGNAGSAVTPYGLYVNGTTSNTGGGSTTTANKGNLVVLQTTNVPFYNWVNSIPNTPMPVSLIYFKVTSYEQEIVSLAWATATEKNTERFSIERSVNGSDFVEIGSVPAHGNSTEKHTYGFQDSNLVSGRIYYRLTSIDYDGYTESFKVVFVDATFGNRVELYPNSSTGAYLNIKATFEYTSDARFEIYDSRGFVIEKGSITTDLNLTFSRPLVPGSYLFHYVSSAHKQIIRFVVK</sequence>
<gene>
    <name evidence="2" type="ORF">DQQ10_17155</name>
</gene>
<dbReference type="OrthoDB" id="1490051at2"/>
<reference evidence="2 3" key="1">
    <citation type="submission" date="2018-06" db="EMBL/GenBank/DDBJ databases">
        <title>Chryseolinea flavus sp. nov., a member of the phylum Bacteroidetes isolated from soil.</title>
        <authorList>
            <person name="Li Y."/>
            <person name="Wang J."/>
        </authorList>
    </citation>
    <scope>NUCLEOTIDE SEQUENCE [LARGE SCALE GENOMIC DNA]</scope>
    <source>
        <strain evidence="2 3">SDU1-6</strain>
    </source>
</reference>
<feature type="signal peptide" evidence="1">
    <location>
        <begin position="1"/>
        <end position="29"/>
    </location>
</feature>
<evidence type="ECO:0008006" key="4">
    <source>
        <dbReference type="Google" id="ProtNLM"/>
    </source>
</evidence>
<organism evidence="2 3">
    <name type="scientific">Pseudochryseolinea flava</name>
    <dbReference type="NCBI Taxonomy" id="2059302"/>
    <lineage>
        <taxon>Bacteria</taxon>
        <taxon>Pseudomonadati</taxon>
        <taxon>Bacteroidota</taxon>
        <taxon>Cytophagia</taxon>
        <taxon>Cytophagales</taxon>
        <taxon>Fulvivirgaceae</taxon>
        <taxon>Pseudochryseolinea</taxon>
    </lineage>
</organism>
<proteinExistence type="predicted"/>
<dbReference type="AlphaFoldDB" id="A0A364XZ63"/>
<comment type="caution">
    <text evidence="2">The sequence shown here is derived from an EMBL/GenBank/DDBJ whole genome shotgun (WGS) entry which is preliminary data.</text>
</comment>
<accession>A0A364XZ63</accession>
<keyword evidence="3" id="KW-1185">Reference proteome</keyword>